<dbReference type="InterPro" id="IPR036388">
    <property type="entry name" value="WH-like_DNA-bd_sf"/>
</dbReference>
<evidence type="ECO:0000313" key="10">
    <source>
        <dbReference type="Proteomes" id="UP001487740"/>
    </source>
</evidence>
<gene>
    <name evidence="9" type="ORF">O3P69_011648</name>
</gene>
<dbReference type="GO" id="GO:0009653">
    <property type="term" value="P:anatomical structure morphogenesis"/>
    <property type="evidence" value="ECO:0007669"/>
    <property type="project" value="TreeGrafter"/>
</dbReference>
<evidence type="ECO:0000256" key="2">
    <source>
        <dbReference type="ARBA" id="ARBA00023015"/>
    </source>
</evidence>
<dbReference type="FunFam" id="1.10.10.10:FF:000016">
    <property type="entry name" value="Forkhead box protein I1"/>
    <property type="match status" value="1"/>
</dbReference>
<feature type="region of interest" description="Disordered" evidence="7">
    <location>
        <begin position="561"/>
        <end position="649"/>
    </location>
</feature>
<evidence type="ECO:0000256" key="3">
    <source>
        <dbReference type="ARBA" id="ARBA00023125"/>
    </source>
</evidence>
<evidence type="ECO:0000256" key="1">
    <source>
        <dbReference type="ARBA" id="ARBA00004123"/>
    </source>
</evidence>
<protein>
    <recommendedName>
        <fullName evidence="8">Fork-head domain-containing protein</fullName>
    </recommendedName>
</protein>
<evidence type="ECO:0000256" key="7">
    <source>
        <dbReference type="SAM" id="MobiDB-lite"/>
    </source>
</evidence>
<keyword evidence="10" id="KW-1185">Reference proteome</keyword>
<keyword evidence="5 6" id="KW-0539">Nucleus</keyword>
<dbReference type="GO" id="GO:0005634">
    <property type="term" value="C:nucleus"/>
    <property type="evidence" value="ECO:0007669"/>
    <property type="project" value="UniProtKB-SubCell"/>
</dbReference>
<dbReference type="CDD" id="cd20048">
    <property type="entry name" value="FH_FOXD4-like"/>
    <property type="match status" value="1"/>
</dbReference>
<sequence>MYCEEVEEEEEAALVKQWEASRVGRRARNPESESSEAKQVLGKEVFASLKWRRWRRGERSPIYASRSLSVVTTETMASDSDLGGGPLGGSAAEGSLGPPTLYPRVVYDPHRLYDLRPHLNQTDATKFLTDRLFDKPMMERCMERPLAERYLTDRPYSDRHYLDRSFLERLGLDRQEPQERTLPQDMREGGTLDRSVLERSLLERSALERQVQERAQAARALFDRQVQQQQAQLSILTDHQTPSPPPLPLDHCREEVRLGGPSDDSSDQGMMVDDATGQQHHQDNDAGEMPCEGAGGSEQGGEETPPLGEREVPLGPPEESTHTRETDSSPPPSLVGEGRDKSEKGGEEDKDGDKQGGLVKPPYSYIALITMSILQAPKKRVTLSEICEFIINRFPYYKAKFPAWQNSIRHNLSLNDCFVKVPREPGNPGKGNYWTLDPGAIDMFDNGSFLRRRKRYKRQPAPDYLNDPHMFSLFTSGMLDPFQQQQLQQAAALLGSHHPFLQRPPIPHTLLPPPPYIPHLGGIPLGLPHLELARQVRPMLPLQGGNTPLLHPTPVKPLAVPAGLAHPGLQGPIKSPCGAQLQPPSSPPSPSGHTQPLAPRTHKPFTIDSLIGRDDGKIGGGDGGSESPRSLSPPLSSPQGLPTLPSSPFHTLSRVPVSLQSSVSSASSAGTLSGMEPEHRTFLHTALLHSMAQ</sequence>
<feature type="compositionally biased region" description="Low complexity" evidence="7">
    <location>
        <begin position="625"/>
        <end position="649"/>
    </location>
</feature>
<organism evidence="9 10">
    <name type="scientific">Scylla paramamosain</name>
    <name type="common">Mud crab</name>
    <dbReference type="NCBI Taxonomy" id="85552"/>
    <lineage>
        <taxon>Eukaryota</taxon>
        <taxon>Metazoa</taxon>
        <taxon>Ecdysozoa</taxon>
        <taxon>Arthropoda</taxon>
        <taxon>Crustacea</taxon>
        <taxon>Multicrustacea</taxon>
        <taxon>Malacostraca</taxon>
        <taxon>Eumalacostraca</taxon>
        <taxon>Eucarida</taxon>
        <taxon>Decapoda</taxon>
        <taxon>Pleocyemata</taxon>
        <taxon>Brachyura</taxon>
        <taxon>Eubrachyura</taxon>
        <taxon>Portunoidea</taxon>
        <taxon>Portunidae</taxon>
        <taxon>Portuninae</taxon>
        <taxon>Scylla</taxon>
    </lineage>
</organism>
<dbReference type="PROSITE" id="PS00658">
    <property type="entry name" value="FORK_HEAD_2"/>
    <property type="match status" value="1"/>
</dbReference>
<feature type="DNA-binding region" description="Fork-head" evidence="6">
    <location>
        <begin position="360"/>
        <end position="454"/>
    </location>
</feature>
<dbReference type="InterPro" id="IPR001766">
    <property type="entry name" value="Fork_head_dom"/>
</dbReference>
<dbReference type="PANTHER" id="PTHR11829:SF402">
    <property type="entry name" value="FORK HEAD DOMAIN-CONTAINING PROTEIN FD3-RELATED"/>
    <property type="match status" value="1"/>
</dbReference>
<evidence type="ECO:0000256" key="5">
    <source>
        <dbReference type="ARBA" id="ARBA00023242"/>
    </source>
</evidence>
<evidence type="ECO:0000256" key="4">
    <source>
        <dbReference type="ARBA" id="ARBA00023163"/>
    </source>
</evidence>
<keyword evidence="3 6" id="KW-0238">DNA-binding</keyword>
<dbReference type="PRINTS" id="PR00053">
    <property type="entry name" value="FORKHEAD"/>
</dbReference>
<dbReference type="GO" id="GO:0000978">
    <property type="term" value="F:RNA polymerase II cis-regulatory region sequence-specific DNA binding"/>
    <property type="evidence" value="ECO:0007669"/>
    <property type="project" value="TreeGrafter"/>
</dbReference>
<dbReference type="Pfam" id="PF00250">
    <property type="entry name" value="Forkhead"/>
    <property type="match status" value="1"/>
</dbReference>
<dbReference type="PANTHER" id="PTHR11829">
    <property type="entry name" value="FORKHEAD BOX PROTEIN"/>
    <property type="match status" value="1"/>
</dbReference>
<feature type="region of interest" description="Disordered" evidence="7">
    <location>
        <begin position="77"/>
        <end position="96"/>
    </location>
</feature>
<feature type="compositionally biased region" description="Basic and acidic residues" evidence="7">
    <location>
        <begin position="337"/>
        <end position="354"/>
    </location>
</feature>
<dbReference type="InterPro" id="IPR050211">
    <property type="entry name" value="FOX_domain-containing"/>
</dbReference>
<feature type="domain" description="Fork-head" evidence="8">
    <location>
        <begin position="360"/>
        <end position="454"/>
    </location>
</feature>
<accession>A0AAW0T7Y3</accession>
<dbReference type="GO" id="GO:0030154">
    <property type="term" value="P:cell differentiation"/>
    <property type="evidence" value="ECO:0007669"/>
    <property type="project" value="TreeGrafter"/>
</dbReference>
<proteinExistence type="predicted"/>
<comment type="subcellular location">
    <subcellularLocation>
        <location evidence="1 6">Nucleus</location>
    </subcellularLocation>
</comment>
<name>A0AAW0T7Y3_SCYPA</name>
<evidence type="ECO:0000313" key="9">
    <source>
        <dbReference type="EMBL" id="KAK8383313.1"/>
    </source>
</evidence>
<dbReference type="InterPro" id="IPR030456">
    <property type="entry name" value="TF_fork_head_CS_2"/>
</dbReference>
<keyword evidence="2" id="KW-0805">Transcription regulation</keyword>
<dbReference type="SMART" id="SM00339">
    <property type="entry name" value="FH"/>
    <property type="match status" value="1"/>
</dbReference>
<dbReference type="InterPro" id="IPR036390">
    <property type="entry name" value="WH_DNA-bd_sf"/>
</dbReference>
<dbReference type="AlphaFoldDB" id="A0AAW0T7Y3"/>
<dbReference type="Proteomes" id="UP001487740">
    <property type="component" value="Unassembled WGS sequence"/>
</dbReference>
<dbReference type="EMBL" id="JARAKH010000038">
    <property type="protein sequence ID" value="KAK8383313.1"/>
    <property type="molecule type" value="Genomic_DNA"/>
</dbReference>
<feature type="region of interest" description="Disordered" evidence="7">
    <location>
        <begin position="172"/>
        <end position="193"/>
    </location>
</feature>
<feature type="region of interest" description="Disordered" evidence="7">
    <location>
        <begin position="236"/>
        <end position="359"/>
    </location>
</feature>
<dbReference type="SUPFAM" id="SSF46785">
    <property type="entry name" value="Winged helix' DNA-binding domain"/>
    <property type="match status" value="1"/>
</dbReference>
<comment type="caution">
    <text evidence="9">The sequence shown here is derived from an EMBL/GenBank/DDBJ whole genome shotgun (WGS) entry which is preliminary data.</text>
</comment>
<keyword evidence="4" id="KW-0804">Transcription</keyword>
<reference evidence="9 10" key="1">
    <citation type="submission" date="2023-03" db="EMBL/GenBank/DDBJ databases">
        <title>High-quality genome of Scylla paramamosain provides insights in environmental adaptation.</title>
        <authorList>
            <person name="Zhang L."/>
        </authorList>
    </citation>
    <scope>NUCLEOTIDE SEQUENCE [LARGE SCALE GENOMIC DNA]</scope>
    <source>
        <strain evidence="9">LZ_2023a</strain>
        <tissue evidence="9">Muscle</tissue>
    </source>
</reference>
<dbReference type="GO" id="GO:0000981">
    <property type="term" value="F:DNA-binding transcription factor activity, RNA polymerase II-specific"/>
    <property type="evidence" value="ECO:0007669"/>
    <property type="project" value="TreeGrafter"/>
</dbReference>
<evidence type="ECO:0000256" key="6">
    <source>
        <dbReference type="PROSITE-ProRule" id="PRU00089"/>
    </source>
</evidence>
<evidence type="ECO:0000259" key="8">
    <source>
        <dbReference type="PROSITE" id="PS50039"/>
    </source>
</evidence>
<dbReference type="PROSITE" id="PS50039">
    <property type="entry name" value="FORK_HEAD_3"/>
    <property type="match status" value="1"/>
</dbReference>
<dbReference type="Gene3D" id="1.10.10.10">
    <property type="entry name" value="Winged helix-like DNA-binding domain superfamily/Winged helix DNA-binding domain"/>
    <property type="match status" value="1"/>
</dbReference>